<accession>A0A3L5TUX5</accession>
<reference evidence="2 3" key="1">
    <citation type="journal article" date="2016" name="PLoS ONE">
        <title>A First Insight into the Genome of the Filter-Feeder Mussel Mytilus galloprovincialis.</title>
        <authorList>
            <person name="Murgarella M."/>
            <person name="Puiu D."/>
            <person name="Novoa B."/>
            <person name="Figueras A."/>
            <person name="Posada D."/>
            <person name="Canchaya C."/>
        </authorList>
    </citation>
    <scope>NUCLEOTIDE SEQUENCE [LARGE SCALE GENOMIC DNA]</scope>
    <source>
        <tissue evidence="2">Muscle</tissue>
    </source>
</reference>
<sequence length="162" mass="18646">MTYESLQIGTRRGEDLKLQDVVVRETLDLINKAVVFTCPTKNKLDEKHINEESQDEKQWPSTRKTDDGNYTSPTLKTIEESGKQNQDKHHSPSTRKQKGINDQRKKTTESNNPFRGNRDQNIGRHSDKSHDVRCTSSTVITIEEKVVYDKQQESNKSTGKKE</sequence>
<evidence type="ECO:0000313" key="2">
    <source>
        <dbReference type="EMBL" id="OPL33742.1"/>
    </source>
</evidence>
<organism evidence="2 3">
    <name type="scientific">Mytilus galloprovincialis</name>
    <name type="common">Mediterranean mussel</name>
    <dbReference type="NCBI Taxonomy" id="29158"/>
    <lineage>
        <taxon>Eukaryota</taxon>
        <taxon>Metazoa</taxon>
        <taxon>Spiralia</taxon>
        <taxon>Lophotrochozoa</taxon>
        <taxon>Mollusca</taxon>
        <taxon>Bivalvia</taxon>
        <taxon>Autobranchia</taxon>
        <taxon>Pteriomorphia</taxon>
        <taxon>Mytilida</taxon>
        <taxon>Mytiloidea</taxon>
        <taxon>Mytilidae</taxon>
        <taxon>Mytilinae</taxon>
        <taxon>Mytilus</taxon>
    </lineage>
</organism>
<evidence type="ECO:0000313" key="3">
    <source>
        <dbReference type="Proteomes" id="UP000266721"/>
    </source>
</evidence>
<comment type="caution">
    <text evidence="2">The sequence shown here is derived from an EMBL/GenBank/DDBJ whole genome shotgun (WGS) entry which is preliminary data.</text>
</comment>
<dbReference type="EMBL" id="KV581677">
    <property type="protein sequence ID" value="OPL33742.1"/>
    <property type="molecule type" value="Genomic_DNA"/>
</dbReference>
<dbReference type="AlphaFoldDB" id="A0A3L5TUX5"/>
<feature type="compositionally biased region" description="Basic and acidic residues" evidence="1">
    <location>
        <begin position="77"/>
        <end position="90"/>
    </location>
</feature>
<feature type="non-terminal residue" evidence="2">
    <location>
        <position position="1"/>
    </location>
</feature>
<feature type="compositionally biased region" description="Basic and acidic residues" evidence="1">
    <location>
        <begin position="142"/>
        <end position="162"/>
    </location>
</feature>
<evidence type="ECO:0000256" key="1">
    <source>
        <dbReference type="SAM" id="MobiDB-lite"/>
    </source>
</evidence>
<name>A0A3L5TUX5_MYTGA</name>
<feature type="non-terminal residue" evidence="2">
    <location>
        <position position="162"/>
    </location>
</feature>
<feature type="compositionally biased region" description="Basic and acidic residues" evidence="1">
    <location>
        <begin position="116"/>
        <end position="133"/>
    </location>
</feature>
<protein>
    <submittedName>
        <fullName evidence="2">Uncharacterized protein</fullName>
    </submittedName>
</protein>
<feature type="compositionally biased region" description="Basic and acidic residues" evidence="1">
    <location>
        <begin position="47"/>
        <end position="67"/>
    </location>
</feature>
<proteinExistence type="predicted"/>
<feature type="region of interest" description="Disordered" evidence="1">
    <location>
        <begin position="47"/>
        <end position="162"/>
    </location>
</feature>
<keyword evidence="3" id="KW-1185">Reference proteome</keyword>
<feature type="compositionally biased region" description="Basic and acidic residues" evidence="1">
    <location>
        <begin position="99"/>
        <end position="108"/>
    </location>
</feature>
<gene>
    <name evidence="2" type="ORF">AM593_10393</name>
</gene>
<dbReference type="Proteomes" id="UP000266721">
    <property type="component" value="Unassembled WGS sequence"/>
</dbReference>